<dbReference type="Gene3D" id="3.40.50.10420">
    <property type="entry name" value="NagB/RpiA/CoA transferase-like"/>
    <property type="match status" value="1"/>
</dbReference>
<reference evidence="2 3" key="1">
    <citation type="submission" date="2020-12" db="EMBL/GenBank/DDBJ databases">
        <title>Hymenobacter sp.</title>
        <authorList>
            <person name="Kim M.K."/>
        </authorList>
    </citation>
    <scope>NUCLEOTIDE SEQUENCE [LARGE SCALE GENOMIC DNA]</scope>
    <source>
        <strain evidence="2 3">BT442</strain>
    </source>
</reference>
<evidence type="ECO:0000313" key="3">
    <source>
        <dbReference type="Proteomes" id="UP000625631"/>
    </source>
</evidence>
<dbReference type="InterPro" id="IPR037171">
    <property type="entry name" value="NagB/RpiA_transferase-like"/>
</dbReference>
<dbReference type="InterPro" id="IPR024185">
    <property type="entry name" value="FTHF_cligase-like_sf"/>
</dbReference>
<dbReference type="SUPFAM" id="SSF100950">
    <property type="entry name" value="NagB/RpiA/CoA transferase-like"/>
    <property type="match status" value="1"/>
</dbReference>
<proteinExistence type="predicted"/>
<dbReference type="Proteomes" id="UP000625631">
    <property type="component" value="Unassembled WGS sequence"/>
</dbReference>
<evidence type="ECO:0000313" key="2">
    <source>
        <dbReference type="EMBL" id="MBH8558922.1"/>
    </source>
</evidence>
<name>A0ABS0Q8A8_9BACT</name>
<dbReference type="InterPro" id="IPR003741">
    <property type="entry name" value="LUD_dom"/>
</dbReference>
<accession>A0ABS0Q8A8</accession>
<dbReference type="EMBL" id="JAEDAE010000005">
    <property type="protein sequence ID" value="MBH8558922.1"/>
    <property type="molecule type" value="Genomic_DNA"/>
</dbReference>
<feature type="domain" description="LUD" evidence="1">
    <location>
        <begin position="95"/>
        <end position="188"/>
    </location>
</feature>
<dbReference type="PANTHER" id="PTHR43682:SF1">
    <property type="entry name" value="LACTATE UTILIZATION PROTEIN C"/>
    <property type="match status" value="1"/>
</dbReference>
<sequence>MSTASRDRILDAARANKPAELPLPTVPDFGGEATIERFTTVLAGIGGTVVRMSGLAELVPTLQQLFPEARATASPLFAASVPINAQTPTGILAAIDLAVLPGEIGVAENGAVWLPEANMMNRALPTITQHLALVLDQRRIVATMHQAYAQLPNTGGYGKFVAGPSKTADIEQSLVIGAHGARSLVVLLY</sequence>
<keyword evidence="3" id="KW-1185">Reference proteome</keyword>
<organism evidence="2 3">
    <name type="scientific">Hymenobacter negativus</name>
    <dbReference type="NCBI Taxonomy" id="2795026"/>
    <lineage>
        <taxon>Bacteria</taxon>
        <taxon>Pseudomonadati</taxon>
        <taxon>Bacteroidota</taxon>
        <taxon>Cytophagia</taxon>
        <taxon>Cytophagales</taxon>
        <taxon>Hymenobacteraceae</taxon>
        <taxon>Hymenobacter</taxon>
    </lineage>
</organism>
<gene>
    <name evidence="2" type="ORF">I7X13_12730</name>
</gene>
<comment type="caution">
    <text evidence="2">The sequence shown here is derived from an EMBL/GenBank/DDBJ whole genome shotgun (WGS) entry which is preliminary data.</text>
</comment>
<evidence type="ECO:0000259" key="1">
    <source>
        <dbReference type="Pfam" id="PF02589"/>
    </source>
</evidence>
<dbReference type="PANTHER" id="PTHR43682">
    <property type="entry name" value="LACTATE UTILIZATION PROTEIN C"/>
    <property type="match status" value="1"/>
</dbReference>
<dbReference type="Pfam" id="PF02589">
    <property type="entry name" value="LUD_dom"/>
    <property type="match status" value="1"/>
</dbReference>
<dbReference type="RefSeq" id="WP_198075783.1">
    <property type="nucleotide sequence ID" value="NZ_JAEDAE010000005.1"/>
</dbReference>
<protein>
    <submittedName>
        <fullName evidence="2">LUD domain-containing protein</fullName>
    </submittedName>
</protein>